<evidence type="ECO:0000313" key="1">
    <source>
        <dbReference type="EMBL" id="CAF1128432.1"/>
    </source>
</evidence>
<accession>A0A814R810</accession>
<name>A0A814R810_9BILA</name>
<organism evidence="1 5">
    <name type="scientific">Rotaria sordida</name>
    <dbReference type="NCBI Taxonomy" id="392033"/>
    <lineage>
        <taxon>Eukaryota</taxon>
        <taxon>Metazoa</taxon>
        <taxon>Spiralia</taxon>
        <taxon>Gnathifera</taxon>
        <taxon>Rotifera</taxon>
        <taxon>Eurotatoria</taxon>
        <taxon>Bdelloidea</taxon>
        <taxon>Philodinida</taxon>
        <taxon>Philodinidae</taxon>
        <taxon>Rotaria</taxon>
    </lineage>
</organism>
<reference evidence="1" key="1">
    <citation type="submission" date="2021-02" db="EMBL/GenBank/DDBJ databases">
        <authorList>
            <person name="Nowell W R."/>
        </authorList>
    </citation>
    <scope>NUCLEOTIDE SEQUENCE</scope>
</reference>
<dbReference type="EMBL" id="CAJOBE010004436">
    <property type="protein sequence ID" value="CAF3931771.1"/>
    <property type="molecule type" value="Genomic_DNA"/>
</dbReference>
<evidence type="ECO:0000313" key="5">
    <source>
        <dbReference type="Proteomes" id="UP000663882"/>
    </source>
</evidence>
<dbReference type="AlphaFoldDB" id="A0A814R810"/>
<dbReference type="Proteomes" id="UP000663882">
    <property type="component" value="Unassembled WGS sequence"/>
</dbReference>
<dbReference type="EMBL" id="CAJNOU010001090">
    <property type="protein sequence ID" value="CAF1149223.1"/>
    <property type="molecule type" value="Genomic_DNA"/>
</dbReference>
<dbReference type="EMBL" id="CAJNOO010001285">
    <property type="protein sequence ID" value="CAF1128432.1"/>
    <property type="molecule type" value="Genomic_DNA"/>
</dbReference>
<dbReference type="Proteomes" id="UP000663889">
    <property type="component" value="Unassembled WGS sequence"/>
</dbReference>
<dbReference type="Proteomes" id="UP000663823">
    <property type="component" value="Unassembled WGS sequence"/>
</dbReference>
<evidence type="ECO:0000313" key="4">
    <source>
        <dbReference type="EMBL" id="CAF3931771.1"/>
    </source>
</evidence>
<dbReference type="Proteomes" id="UP000663874">
    <property type="component" value="Unassembled WGS sequence"/>
</dbReference>
<protein>
    <submittedName>
        <fullName evidence="1">Uncharacterized protein</fullName>
    </submittedName>
</protein>
<evidence type="ECO:0000313" key="2">
    <source>
        <dbReference type="EMBL" id="CAF1149223.1"/>
    </source>
</evidence>
<comment type="caution">
    <text evidence="1">The sequence shown here is derived from an EMBL/GenBank/DDBJ whole genome shotgun (WGS) entry which is preliminary data.</text>
</comment>
<gene>
    <name evidence="4" type="ORF">FNK824_LOCUS22184</name>
    <name evidence="3" type="ORF">OTI717_LOCUS24044</name>
    <name evidence="1" type="ORF">RFH988_LOCUS20733</name>
    <name evidence="2" type="ORF">SEV965_LOCUS18355</name>
</gene>
<proteinExistence type="predicted"/>
<sequence length="166" mass="19520">MIGSWDLHVEGVPNEHRYIRTETDANVFKLLRFIRNFAGHYIESVIHDQQELYKNVLVVMVHLVHALSRKNAGSIEHLNLFLEKSAVNQMITEENLLPELDKPFSVPAIFFDRRLNYSAAWYRPTGNKRDLKFNQLSQAFVTYFNRIFVEYYQGRLRSRGAKSAWS</sequence>
<dbReference type="OrthoDB" id="9981544at2759"/>
<evidence type="ECO:0000313" key="3">
    <source>
        <dbReference type="EMBL" id="CAF3906075.1"/>
    </source>
</evidence>
<dbReference type="EMBL" id="CAJOAX010004441">
    <property type="protein sequence ID" value="CAF3906075.1"/>
    <property type="molecule type" value="Genomic_DNA"/>
</dbReference>